<comment type="caution">
    <text evidence="1">The sequence shown here is derived from an EMBL/GenBank/DDBJ whole genome shotgun (WGS) entry which is preliminary data.</text>
</comment>
<gene>
    <name evidence="1" type="ORF">AVEN_239788_1</name>
</gene>
<accession>A0A4Y2EWK4</accession>
<keyword evidence="2" id="KW-1185">Reference proteome</keyword>
<reference evidence="1 2" key="1">
    <citation type="journal article" date="2019" name="Sci. Rep.">
        <title>Orb-weaving spider Araneus ventricosus genome elucidates the spidroin gene catalogue.</title>
        <authorList>
            <person name="Kono N."/>
            <person name="Nakamura H."/>
            <person name="Ohtoshi R."/>
            <person name="Moran D.A.P."/>
            <person name="Shinohara A."/>
            <person name="Yoshida Y."/>
            <person name="Fujiwara M."/>
            <person name="Mori M."/>
            <person name="Tomita M."/>
            <person name="Arakawa K."/>
        </authorList>
    </citation>
    <scope>NUCLEOTIDE SEQUENCE [LARGE SCALE GENOMIC DNA]</scope>
</reference>
<dbReference type="AlphaFoldDB" id="A0A4Y2EWK4"/>
<sequence length="105" mass="11624">MPETLLNTLRNPTANTMSAHVLVWFDSVLSSSPFNSNMTQQREIVSKRGASPPLRLNPPVKQVSQSTMVLETGPSQNFSYSYSFEMLIGGPRARQQKTSLSHATL</sequence>
<evidence type="ECO:0000313" key="2">
    <source>
        <dbReference type="Proteomes" id="UP000499080"/>
    </source>
</evidence>
<protein>
    <submittedName>
        <fullName evidence="1">Uncharacterized protein</fullName>
    </submittedName>
</protein>
<name>A0A4Y2EWK4_ARAVE</name>
<dbReference type="EMBL" id="BGPR01000707">
    <property type="protein sequence ID" value="GBM32396.1"/>
    <property type="molecule type" value="Genomic_DNA"/>
</dbReference>
<evidence type="ECO:0000313" key="1">
    <source>
        <dbReference type="EMBL" id="GBM32396.1"/>
    </source>
</evidence>
<dbReference type="Proteomes" id="UP000499080">
    <property type="component" value="Unassembled WGS sequence"/>
</dbReference>
<proteinExistence type="predicted"/>
<organism evidence="1 2">
    <name type="scientific">Araneus ventricosus</name>
    <name type="common">Orbweaver spider</name>
    <name type="synonym">Epeira ventricosa</name>
    <dbReference type="NCBI Taxonomy" id="182803"/>
    <lineage>
        <taxon>Eukaryota</taxon>
        <taxon>Metazoa</taxon>
        <taxon>Ecdysozoa</taxon>
        <taxon>Arthropoda</taxon>
        <taxon>Chelicerata</taxon>
        <taxon>Arachnida</taxon>
        <taxon>Araneae</taxon>
        <taxon>Araneomorphae</taxon>
        <taxon>Entelegynae</taxon>
        <taxon>Araneoidea</taxon>
        <taxon>Araneidae</taxon>
        <taxon>Araneus</taxon>
    </lineage>
</organism>